<organism evidence="1 2">
    <name type="scientific">Ceratitis capitata</name>
    <name type="common">Mediterranean fruit fly</name>
    <name type="synonym">Tephritis capitata</name>
    <dbReference type="NCBI Taxonomy" id="7213"/>
    <lineage>
        <taxon>Eukaryota</taxon>
        <taxon>Metazoa</taxon>
        <taxon>Ecdysozoa</taxon>
        <taxon>Arthropoda</taxon>
        <taxon>Hexapoda</taxon>
        <taxon>Insecta</taxon>
        <taxon>Pterygota</taxon>
        <taxon>Neoptera</taxon>
        <taxon>Endopterygota</taxon>
        <taxon>Diptera</taxon>
        <taxon>Brachycera</taxon>
        <taxon>Muscomorpha</taxon>
        <taxon>Tephritoidea</taxon>
        <taxon>Tephritidae</taxon>
        <taxon>Ceratitis</taxon>
        <taxon>Ceratitis</taxon>
    </lineage>
</organism>
<accession>A0A811UGA1</accession>
<sequence length="143" mass="16029">MCSKGDLLLHIRNTIIHTTSTAEFLLLWSSRTLTLGLTLDEARVPTPVADVHVTQVTPQQLRLGRQLGCYRQQHRYQHHNHHHHCHQQRSTVATPPSASLTVTCVHESSQRCVARFAPLGNTPQIPLEGKLLIGCQILHLSES</sequence>
<gene>
    <name evidence="1" type="ORF">CCAP1982_LOCUS6445</name>
</gene>
<dbReference type="Proteomes" id="UP000606786">
    <property type="component" value="Unassembled WGS sequence"/>
</dbReference>
<dbReference type="EMBL" id="CAJHJT010000012">
    <property type="protein sequence ID" value="CAD6997821.1"/>
    <property type="molecule type" value="Genomic_DNA"/>
</dbReference>
<keyword evidence="2" id="KW-1185">Reference proteome</keyword>
<dbReference type="AlphaFoldDB" id="A0A811UGA1"/>
<evidence type="ECO:0000313" key="2">
    <source>
        <dbReference type="Proteomes" id="UP000606786"/>
    </source>
</evidence>
<evidence type="ECO:0000313" key="1">
    <source>
        <dbReference type="EMBL" id="CAD6997821.1"/>
    </source>
</evidence>
<name>A0A811UGA1_CERCA</name>
<comment type="caution">
    <text evidence="1">The sequence shown here is derived from an EMBL/GenBank/DDBJ whole genome shotgun (WGS) entry which is preliminary data.</text>
</comment>
<reference evidence="1" key="1">
    <citation type="submission" date="2020-11" db="EMBL/GenBank/DDBJ databases">
        <authorList>
            <person name="Whitehead M."/>
        </authorList>
    </citation>
    <scope>NUCLEOTIDE SEQUENCE</scope>
    <source>
        <strain evidence="1">EGII</strain>
    </source>
</reference>
<protein>
    <submittedName>
        <fullName evidence="1">(Mediterranean fruit fly) hypothetical protein</fullName>
    </submittedName>
</protein>
<proteinExistence type="predicted"/>